<evidence type="ECO:0000313" key="6">
    <source>
        <dbReference type="EMBL" id="MBC6491043.1"/>
    </source>
</evidence>
<evidence type="ECO:0000256" key="5">
    <source>
        <dbReference type="SAM" id="Phobius"/>
    </source>
</evidence>
<comment type="caution">
    <text evidence="6">The sequence shown here is derived from an EMBL/GenBank/DDBJ whole genome shotgun (WGS) entry which is preliminary data.</text>
</comment>
<keyword evidence="2 5" id="KW-0812">Transmembrane</keyword>
<keyword evidence="7" id="KW-1185">Reference proteome</keyword>
<feature type="transmembrane region" description="Helical" evidence="5">
    <location>
        <begin position="46"/>
        <end position="65"/>
    </location>
</feature>
<feature type="transmembrane region" description="Helical" evidence="5">
    <location>
        <begin position="261"/>
        <end position="281"/>
    </location>
</feature>
<evidence type="ECO:0000256" key="4">
    <source>
        <dbReference type="ARBA" id="ARBA00023136"/>
    </source>
</evidence>
<dbReference type="EMBL" id="MBUA01000012">
    <property type="protein sequence ID" value="MBC6491043.1"/>
    <property type="molecule type" value="Genomic_DNA"/>
</dbReference>
<reference evidence="6 7" key="1">
    <citation type="submission" date="2016-07" db="EMBL/GenBank/DDBJ databases">
        <title>Genome analysis of Flavihumibacter stibioxidans YS-17.</title>
        <authorList>
            <person name="Shi K."/>
            <person name="Han Y."/>
            <person name="Wang G."/>
        </authorList>
    </citation>
    <scope>NUCLEOTIDE SEQUENCE [LARGE SCALE GENOMIC DNA]</scope>
    <source>
        <strain evidence="6 7">YS-17</strain>
    </source>
</reference>
<evidence type="ECO:0008006" key="8">
    <source>
        <dbReference type="Google" id="ProtNLM"/>
    </source>
</evidence>
<dbReference type="PIRSF" id="PIRSF006060">
    <property type="entry name" value="AA_transporter"/>
    <property type="match status" value="1"/>
</dbReference>
<dbReference type="InterPro" id="IPR002293">
    <property type="entry name" value="AA/rel_permease1"/>
</dbReference>
<feature type="transmembrane region" description="Helical" evidence="5">
    <location>
        <begin position="220"/>
        <end position="240"/>
    </location>
</feature>
<proteinExistence type="predicted"/>
<gene>
    <name evidence="6" type="ORF">BC349_08375</name>
</gene>
<evidence type="ECO:0000313" key="7">
    <source>
        <dbReference type="Proteomes" id="UP000765802"/>
    </source>
</evidence>
<feature type="transmembrane region" description="Helical" evidence="5">
    <location>
        <begin position="301"/>
        <end position="323"/>
    </location>
</feature>
<keyword evidence="3 5" id="KW-1133">Transmembrane helix</keyword>
<feature type="transmembrane region" description="Helical" evidence="5">
    <location>
        <begin position="183"/>
        <end position="200"/>
    </location>
</feature>
<dbReference type="Proteomes" id="UP000765802">
    <property type="component" value="Unassembled WGS sequence"/>
</dbReference>
<dbReference type="RefSeq" id="WP_187256374.1">
    <property type="nucleotide sequence ID" value="NZ_JBHULF010000014.1"/>
</dbReference>
<evidence type="ECO:0000256" key="2">
    <source>
        <dbReference type="ARBA" id="ARBA00022692"/>
    </source>
</evidence>
<protein>
    <recommendedName>
        <fullName evidence="8">Amino acid permease</fullName>
    </recommendedName>
</protein>
<evidence type="ECO:0000256" key="1">
    <source>
        <dbReference type="ARBA" id="ARBA00004141"/>
    </source>
</evidence>
<accession>A0ABR7M7N6</accession>
<feature type="transmembrane region" description="Helical" evidence="5">
    <location>
        <begin position="143"/>
        <end position="171"/>
    </location>
</feature>
<name>A0ABR7M7N6_9BACT</name>
<feature type="transmembrane region" description="Helical" evidence="5">
    <location>
        <begin position="358"/>
        <end position="377"/>
    </location>
</feature>
<dbReference type="InterPro" id="IPR050598">
    <property type="entry name" value="AminoAcid_Transporter"/>
</dbReference>
<sequence length="474" mass="51730">MPKEAPANTLQRTLNSRTVIAMVVGGIIGSGIFMKPSLMLQQLGSPWLLISVWVVAGLLTMFGSLSNSEVAAMFPETGGQYVFFQKMYGNGFAFLYGWAAFAVFNTAGNASIAYVFSEYANYFLHMPRFSDATERSVRLYIPYIGYVFPLANFGVKMLTIALIAFFTLINIRSVAVTGSLQRILTAMKAIAIFLLIAGIFGSGNGSFSHLSESITRNESLSFTGAYVAALAGAFWAYDGWNNIMFVAGEVQEPQKNIPRGLFIGVTACIIIYSLINLSYLYALPVKEMAASTFVAADAATAIWGAVGGGLIALMVMLSTVGAANANVFSTSRVTYAMGQENSLFAWAGKTNRRYRTPGNALVLNAVWASLMVITGSFDMLTDMLVFVSWFFYGMTALGLFILRHKYADMPRVFRVPGYPFVPGIFVAFTAFFLATTLYQDISNYNEGKIPIINSLLGVLITCAGLPVYWLSKRR</sequence>
<dbReference type="Gene3D" id="1.20.1740.10">
    <property type="entry name" value="Amino acid/polyamine transporter I"/>
    <property type="match status" value="1"/>
</dbReference>
<dbReference type="PANTHER" id="PTHR11785:SF512">
    <property type="entry name" value="SOBREMESA, ISOFORM B"/>
    <property type="match status" value="1"/>
</dbReference>
<comment type="subcellular location">
    <subcellularLocation>
        <location evidence="1">Membrane</location>
        <topology evidence="1">Multi-pass membrane protein</topology>
    </subcellularLocation>
</comment>
<keyword evidence="4 5" id="KW-0472">Membrane</keyword>
<feature type="transmembrane region" description="Helical" evidence="5">
    <location>
        <begin position="450"/>
        <end position="470"/>
    </location>
</feature>
<feature type="transmembrane region" description="Helical" evidence="5">
    <location>
        <begin position="14"/>
        <end position="34"/>
    </location>
</feature>
<dbReference type="PANTHER" id="PTHR11785">
    <property type="entry name" value="AMINO ACID TRANSPORTER"/>
    <property type="match status" value="1"/>
</dbReference>
<organism evidence="6 7">
    <name type="scientific">Flavihumibacter stibioxidans</name>
    <dbReference type="NCBI Taxonomy" id="1834163"/>
    <lineage>
        <taxon>Bacteria</taxon>
        <taxon>Pseudomonadati</taxon>
        <taxon>Bacteroidota</taxon>
        <taxon>Chitinophagia</taxon>
        <taxon>Chitinophagales</taxon>
        <taxon>Chitinophagaceae</taxon>
        <taxon>Flavihumibacter</taxon>
    </lineage>
</organism>
<feature type="transmembrane region" description="Helical" evidence="5">
    <location>
        <begin position="383"/>
        <end position="403"/>
    </location>
</feature>
<evidence type="ECO:0000256" key="3">
    <source>
        <dbReference type="ARBA" id="ARBA00022989"/>
    </source>
</evidence>
<feature type="transmembrane region" description="Helical" evidence="5">
    <location>
        <begin position="93"/>
        <end position="116"/>
    </location>
</feature>
<dbReference type="Pfam" id="PF13520">
    <property type="entry name" value="AA_permease_2"/>
    <property type="match status" value="1"/>
</dbReference>
<feature type="transmembrane region" description="Helical" evidence="5">
    <location>
        <begin position="415"/>
        <end position="438"/>
    </location>
</feature>